<dbReference type="KEGG" id="tsin:OXH18_01850"/>
<evidence type="ECO:0000313" key="2">
    <source>
        <dbReference type="Proteomes" id="UP001163152"/>
    </source>
</evidence>
<accession>A0A9E8ZGG5</accession>
<protein>
    <submittedName>
        <fullName evidence="1">Uncharacterized protein</fullName>
    </submittedName>
</protein>
<name>A0A9E8ZGG5_9CYAN</name>
<gene>
    <name evidence="1" type="ORF">OXH18_01850</name>
</gene>
<dbReference type="AlphaFoldDB" id="A0A9E8ZGG5"/>
<keyword evidence="2" id="KW-1185">Reference proteome</keyword>
<proteinExistence type="predicted"/>
<organism evidence="1 2">
    <name type="scientific">Thermocoleostomius sinensis A174</name>
    <dbReference type="NCBI Taxonomy" id="2016057"/>
    <lineage>
        <taxon>Bacteria</taxon>
        <taxon>Bacillati</taxon>
        <taxon>Cyanobacteriota</taxon>
        <taxon>Cyanophyceae</taxon>
        <taxon>Oculatellales</taxon>
        <taxon>Oculatellaceae</taxon>
        <taxon>Thermocoleostomius</taxon>
    </lineage>
</organism>
<dbReference type="EMBL" id="CP113797">
    <property type="protein sequence ID" value="WAL60765.1"/>
    <property type="molecule type" value="Genomic_DNA"/>
</dbReference>
<evidence type="ECO:0000313" key="1">
    <source>
        <dbReference type="EMBL" id="WAL60765.1"/>
    </source>
</evidence>
<sequence>MQRLQITLHSAQGGSSIRCHDVLAGCRHRSPSSTHPLTTHRSPSTIAPTDHFLGAFTHHSLP</sequence>
<dbReference type="Proteomes" id="UP001163152">
    <property type="component" value="Chromosome"/>
</dbReference>
<dbReference type="RefSeq" id="WP_268610725.1">
    <property type="nucleotide sequence ID" value="NZ_CP113797.1"/>
</dbReference>
<reference evidence="1" key="1">
    <citation type="submission" date="2022-12" db="EMBL/GenBank/DDBJ databases">
        <title>Polyphasic identification of a Novel Hot-Spring Cyanobacterium Ocullathermofonsia sinensis gen nov. sp. nov. and Genomic Insights on its Adaptations to the Thermal Habitat.</title>
        <authorList>
            <person name="Daroch M."/>
            <person name="Tang J."/>
            <person name="Jiang Y."/>
        </authorList>
    </citation>
    <scope>NUCLEOTIDE SEQUENCE</scope>
    <source>
        <strain evidence="1">PKUAC-SCTA174</strain>
    </source>
</reference>